<protein>
    <submittedName>
        <fullName evidence="12">Outer membrane receptor protein involved in Fe transport</fullName>
    </submittedName>
</protein>
<dbReference type="InterPro" id="IPR037066">
    <property type="entry name" value="Plug_dom_sf"/>
</dbReference>
<keyword evidence="7 8" id="KW-0998">Cell outer membrane</keyword>
<reference evidence="12 13" key="1">
    <citation type="submission" date="2018-09" db="EMBL/GenBank/DDBJ databases">
        <title>Genomic Encyclopedia of Archaeal and Bacterial Type Strains, Phase II (KMG-II): from individual species to whole genera.</title>
        <authorList>
            <person name="Goeker M."/>
        </authorList>
    </citation>
    <scope>NUCLEOTIDE SEQUENCE [LARGE SCALE GENOMIC DNA]</scope>
    <source>
        <strain evidence="12 13">DSM 27148</strain>
    </source>
</reference>
<dbReference type="SUPFAM" id="SSF49464">
    <property type="entry name" value="Carboxypeptidase regulatory domain-like"/>
    <property type="match status" value="1"/>
</dbReference>
<evidence type="ECO:0000256" key="6">
    <source>
        <dbReference type="ARBA" id="ARBA00023136"/>
    </source>
</evidence>
<evidence type="ECO:0000256" key="10">
    <source>
        <dbReference type="SAM" id="SignalP"/>
    </source>
</evidence>
<feature type="region of interest" description="Disordered" evidence="9">
    <location>
        <begin position="469"/>
        <end position="490"/>
    </location>
</feature>
<proteinExistence type="inferred from homology"/>
<dbReference type="InterPro" id="IPR036942">
    <property type="entry name" value="Beta-barrel_TonB_sf"/>
</dbReference>
<evidence type="ECO:0000256" key="7">
    <source>
        <dbReference type="ARBA" id="ARBA00023237"/>
    </source>
</evidence>
<keyword evidence="5 10" id="KW-0732">Signal</keyword>
<comment type="similarity">
    <text evidence="8">Belongs to the TonB-dependent receptor family.</text>
</comment>
<dbReference type="Pfam" id="PF07715">
    <property type="entry name" value="Plug"/>
    <property type="match status" value="1"/>
</dbReference>
<keyword evidence="2 8" id="KW-0813">Transport</keyword>
<dbReference type="InterPro" id="IPR039426">
    <property type="entry name" value="TonB-dep_rcpt-like"/>
</dbReference>
<sequence length="855" mass="96549">MLKAIKTQIIFCLIACFLSVQAFAQQKQVTVNAKQQSLSSLLEDIASKNDIQFAFDANYFSQIKVDLKVENQDIADFVNLICDKYHLLSETIDGTIILYKNPAPLLEPVAEMIKISGVVQDETTGEPLLFCHVGFVDSEMKGTTTNELGIFTATIEKQAQLQIAISHLGYQRLDTTLNLQTGQFFTIKLHPFSINIEAIQVFQQEKNVIEMGNQSERIAFNPKQSANLPRVDDSDLISSLSLIPGVNFLGGQTSGISIRGSSPSENMVMLDGIPVLETSHLFGNLSVLNSKYISQAFVSRGAFDATYGERTSGVVELKGKNNFYKPSLDLSANLLNVSGTANVPIGKVVSVSGSYRFSYIDRWENYLYKQILEQGSSDDESTVSPFIQYDDVNVKVGIKPSDKHEISFNFLNSYDLQVRDYQFKDGSRLFRYEDAVSENRGMSANWFYQTTPNFQQQITAGYNDLTRDAYAHSGMGPNSQGNGGKDEKDEGNNYLEEFSAKWSGELKTGRFTHQAGFGANINQVTYDYRSERSTGNKLTDSIVFDSETNLYHVYLQEKITLFDKLEARLGVRGNYFDITQKFYLQPRFGLRYEINDYLAVLYAGGIYNQFLTRIRKVDIDGNSDLVWFLPDESGEGILKAQQHVLGLQFDQNGWAVNVEGYYKKTDGRVNLFAEQTGGQQKLIEYNQRNGKSNNFGMDLLLQYKHGKFTHILTTSVSKSEEQFEVFNNGETYPSFDDQRVRLRWTEMAKIKGFVIAANLVYNSGSPYLVTESGSGNSEFDRLPYFMQADISFIKRFQYKFFNLSTGISLMNITNRENILEVDYFNVSDATGSYSVRTDVTAMRFTPVFFLNILLQ</sequence>
<keyword evidence="3 8" id="KW-1134">Transmembrane beta strand</keyword>
<evidence type="ECO:0000256" key="1">
    <source>
        <dbReference type="ARBA" id="ARBA00004571"/>
    </source>
</evidence>
<keyword evidence="12" id="KW-0675">Receptor</keyword>
<evidence type="ECO:0000256" key="9">
    <source>
        <dbReference type="SAM" id="MobiDB-lite"/>
    </source>
</evidence>
<evidence type="ECO:0000256" key="2">
    <source>
        <dbReference type="ARBA" id="ARBA00022448"/>
    </source>
</evidence>
<comment type="subcellular location">
    <subcellularLocation>
        <location evidence="1 8">Cell outer membrane</location>
        <topology evidence="1 8">Multi-pass membrane protein</topology>
    </subcellularLocation>
</comment>
<dbReference type="Pfam" id="PF13715">
    <property type="entry name" value="CarbopepD_reg_2"/>
    <property type="match status" value="1"/>
</dbReference>
<dbReference type="InterPro" id="IPR012910">
    <property type="entry name" value="Plug_dom"/>
</dbReference>
<evidence type="ECO:0000256" key="8">
    <source>
        <dbReference type="PROSITE-ProRule" id="PRU01360"/>
    </source>
</evidence>
<dbReference type="EMBL" id="RAPN01000001">
    <property type="protein sequence ID" value="RKD91071.1"/>
    <property type="molecule type" value="Genomic_DNA"/>
</dbReference>
<dbReference type="GO" id="GO:0009279">
    <property type="term" value="C:cell outer membrane"/>
    <property type="evidence" value="ECO:0007669"/>
    <property type="project" value="UniProtKB-SubCell"/>
</dbReference>
<dbReference type="Gene3D" id="2.40.170.20">
    <property type="entry name" value="TonB-dependent receptor, beta-barrel domain"/>
    <property type="match status" value="1"/>
</dbReference>
<feature type="domain" description="TonB-dependent receptor plug" evidence="11">
    <location>
        <begin position="230"/>
        <end position="314"/>
    </location>
</feature>
<dbReference type="Proteomes" id="UP000283387">
    <property type="component" value="Unassembled WGS sequence"/>
</dbReference>
<dbReference type="GO" id="GO:0044718">
    <property type="term" value="P:siderophore transmembrane transport"/>
    <property type="evidence" value="ECO:0007669"/>
    <property type="project" value="TreeGrafter"/>
</dbReference>
<keyword evidence="6 8" id="KW-0472">Membrane</keyword>
<dbReference type="Gene3D" id="2.60.40.1120">
    <property type="entry name" value="Carboxypeptidase-like, regulatory domain"/>
    <property type="match status" value="1"/>
</dbReference>
<dbReference type="InterPro" id="IPR008969">
    <property type="entry name" value="CarboxyPept-like_regulatory"/>
</dbReference>
<dbReference type="PANTHER" id="PTHR30069:SF29">
    <property type="entry name" value="HEMOGLOBIN AND HEMOGLOBIN-HAPTOGLOBIN-BINDING PROTEIN 1-RELATED"/>
    <property type="match status" value="1"/>
</dbReference>
<feature type="chain" id="PRO_5019092388" evidence="10">
    <location>
        <begin position="25"/>
        <end position="855"/>
    </location>
</feature>
<evidence type="ECO:0000256" key="4">
    <source>
        <dbReference type="ARBA" id="ARBA00022692"/>
    </source>
</evidence>
<comment type="caution">
    <text evidence="12">The sequence shown here is derived from an EMBL/GenBank/DDBJ whole genome shotgun (WGS) entry which is preliminary data.</text>
</comment>
<dbReference type="AlphaFoldDB" id="A0A419W6H2"/>
<name>A0A419W6H2_9BACT</name>
<keyword evidence="4 8" id="KW-0812">Transmembrane</keyword>
<dbReference type="Gene3D" id="2.170.130.10">
    <property type="entry name" value="TonB-dependent receptor, plug domain"/>
    <property type="match status" value="1"/>
</dbReference>
<organism evidence="12 13">
    <name type="scientific">Mangrovibacterium diazotrophicum</name>
    <dbReference type="NCBI Taxonomy" id="1261403"/>
    <lineage>
        <taxon>Bacteria</taxon>
        <taxon>Pseudomonadati</taxon>
        <taxon>Bacteroidota</taxon>
        <taxon>Bacteroidia</taxon>
        <taxon>Marinilabiliales</taxon>
        <taxon>Prolixibacteraceae</taxon>
        <taxon>Mangrovibacterium</taxon>
    </lineage>
</organism>
<dbReference type="SUPFAM" id="SSF56935">
    <property type="entry name" value="Porins"/>
    <property type="match status" value="1"/>
</dbReference>
<keyword evidence="13" id="KW-1185">Reference proteome</keyword>
<evidence type="ECO:0000256" key="3">
    <source>
        <dbReference type="ARBA" id="ARBA00022452"/>
    </source>
</evidence>
<dbReference type="PROSITE" id="PS52016">
    <property type="entry name" value="TONB_DEPENDENT_REC_3"/>
    <property type="match status" value="1"/>
</dbReference>
<feature type="signal peptide" evidence="10">
    <location>
        <begin position="1"/>
        <end position="24"/>
    </location>
</feature>
<evidence type="ECO:0000313" key="13">
    <source>
        <dbReference type="Proteomes" id="UP000283387"/>
    </source>
</evidence>
<accession>A0A419W6H2</accession>
<dbReference type="PANTHER" id="PTHR30069">
    <property type="entry name" value="TONB-DEPENDENT OUTER MEMBRANE RECEPTOR"/>
    <property type="match status" value="1"/>
</dbReference>
<dbReference type="GO" id="GO:0015344">
    <property type="term" value="F:siderophore uptake transmembrane transporter activity"/>
    <property type="evidence" value="ECO:0007669"/>
    <property type="project" value="TreeGrafter"/>
</dbReference>
<gene>
    <name evidence="12" type="ORF">BC643_1420</name>
</gene>
<evidence type="ECO:0000256" key="5">
    <source>
        <dbReference type="ARBA" id="ARBA00022729"/>
    </source>
</evidence>
<evidence type="ECO:0000313" key="12">
    <source>
        <dbReference type="EMBL" id="RKD91071.1"/>
    </source>
</evidence>
<evidence type="ECO:0000259" key="11">
    <source>
        <dbReference type="Pfam" id="PF07715"/>
    </source>
</evidence>